<dbReference type="PATRIC" id="fig|1961.12.peg.1739"/>
<evidence type="ECO:0000313" key="1">
    <source>
        <dbReference type="EMBL" id="KOG56415.1"/>
    </source>
</evidence>
<comment type="caution">
    <text evidence="1">The sequence shown here is derived from an EMBL/GenBank/DDBJ whole genome shotgun (WGS) entry which is preliminary data.</text>
</comment>
<reference evidence="2" key="1">
    <citation type="submission" date="2015-07" db="EMBL/GenBank/DDBJ databases">
        <authorList>
            <consortium name="Consortium for Microbial Forensics and Genomics (microFORGE)"/>
            <person name="Knight B.M."/>
            <person name="Roberts D.P."/>
            <person name="Lin D."/>
            <person name="Hari K."/>
            <person name="Fletcher J."/>
            <person name="Melcher U."/>
            <person name="Blagden T."/>
            <person name="Winegar R.A."/>
        </authorList>
    </citation>
    <scope>NUCLEOTIDE SEQUENCE [LARGE SCALE GENOMIC DNA]</scope>
    <source>
        <strain evidence="2">NRRL B-1447</strain>
    </source>
</reference>
<evidence type="ECO:0000313" key="2">
    <source>
        <dbReference type="Proteomes" id="UP000037084"/>
    </source>
</evidence>
<accession>A0A0L8N1K0</accession>
<dbReference type="EMBL" id="LGUV01000050">
    <property type="protein sequence ID" value="KOG56415.1"/>
    <property type="molecule type" value="Genomic_DNA"/>
</dbReference>
<protein>
    <submittedName>
        <fullName evidence="1">Uncharacterized protein</fullName>
    </submittedName>
</protein>
<gene>
    <name evidence="1" type="ORF">ADK75_07585</name>
</gene>
<dbReference type="AlphaFoldDB" id="A0A0L8N1K0"/>
<sequence length="128" mass="13636">MLDGDGDGDGDGAQARVLAPAEPVPYGAQPVLLAESTVYGMTCVEELLQRWGPLPKPWLVLVSDAPAPPVPDARYLLRALGGRLAGVARVPYLPALRGVRTADEALEHKDVLAAAGRLRRTMEGTTRR</sequence>
<organism evidence="1 2">
    <name type="scientific">Streptomyces virginiae</name>
    <name type="common">Streptomyces cinnamonensis</name>
    <dbReference type="NCBI Taxonomy" id="1961"/>
    <lineage>
        <taxon>Bacteria</taxon>
        <taxon>Bacillati</taxon>
        <taxon>Actinomycetota</taxon>
        <taxon>Actinomycetes</taxon>
        <taxon>Kitasatosporales</taxon>
        <taxon>Streptomycetaceae</taxon>
        <taxon>Streptomyces</taxon>
    </lineage>
</organism>
<proteinExistence type="predicted"/>
<dbReference type="Proteomes" id="UP000037084">
    <property type="component" value="Unassembled WGS sequence"/>
</dbReference>
<name>A0A0L8N1K0_STRVG</name>